<reference evidence="3" key="1">
    <citation type="submission" date="2022-11" db="UniProtKB">
        <authorList>
            <consortium name="WormBaseParasite"/>
        </authorList>
    </citation>
    <scope>IDENTIFICATION</scope>
</reference>
<evidence type="ECO:0000256" key="1">
    <source>
        <dbReference type="SAM" id="MobiDB-lite"/>
    </source>
</evidence>
<dbReference type="AlphaFoldDB" id="A0A914YPC0"/>
<organism evidence="2 3">
    <name type="scientific">Panagrolaimus superbus</name>
    <dbReference type="NCBI Taxonomy" id="310955"/>
    <lineage>
        <taxon>Eukaryota</taxon>
        <taxon>Metazoa</taxon>
        <taxon>Ecdysozoa</taxon>
        <taxon>Nematoda</taxon>
        <taxon>Chromadorea</taxon>
        <taxon>Rhabditida</taxon>
        <taxon>Tylenchina</taxon>
        <taxon>Panagrolaimomorpha</taxon>
        <taxon>Panagrolaimoidea</taxon>
        <taxon>Panagrolaimidae</taxon>
        <taxon>Panagrolaimus</taxon>
    </lineage>
</organism>
<evidence type="ECO:0000313" key="2">
    <source>
        <dbReference type="Proteomes" id="UP000887577"/>
    </source>
</evidence>
<protein>
    <submittedName>
        <fullName evidence="3">Uncharacterized protein</fullName>
    </submittedName>
</protein>
<dbReference type="Proteomes" id="UP000887577">
    <property type="component" value="Unplaced"/>
</dbReference>
<sequence>MLLLANPEINQLLQPTPENRSSRVTLSNSNAPPMIPNETPVRLRYEGPSSAEQLIHEYVANNLYVLPLPKSFEEYVCDNGQKKKWVEKAYDAYISRRPLFNTKKKFK</sequence>
<feature type="region of interest" description="Disordered" evidence="1">
    <location>
        <begin position="14"/>
        <end position="38"/>
    </location>
</feature>
<feature type="compositionally biased region" description="Polar residues" evidence="1">
    <location>
        <begin position="14"/>
        <end position="31"/>
    </location>
</feature>
<evidence type="ECO:0000313" key="3">
    <source>
        <dbReference type="WBParaSite" id="PSU_v2.g21485.t1"/>
    </source>
</evidence>
<accession>A0A914YPC0</accession>
<name>A0A914YPC0_9BILA</name>
<proteinExistence type="predicted"/>
<dbReference type="WBParaSite" id="PSU_v2.g21485.t1">
    <property type="protein sequence ID" value="PSU_v2.g21485.t1"/>
    <property type="gene ID" value="PSU_v2.g21485"/>
</dbReference>
<keyword evidence="2" id="KW-1185">Reference proteome</keyword>